<accession>A0A8H5M3U5</accession>
<comment type="caution">
    <text evidence="2">The sequence shown here is derived from an EMBL/GenBank/DDBJ whole genome shotgun (WGS) entry which is preliminary data.</text>
</comment>
<name>A0A8H5M3U5_9AGAR</name>
<feature type="chain" id="PRO_5034824999" description="Laccase" evidence="1">
    <location>
        <begin position="19"/>
        <end position="187"/>
    </location>
</feature>
<dbReference type="EMBL" id="JAACJP010000015">
    <property type="protein sequence ID" value="KAF5379689.1"/>
    <property type="molecule type" value="Genomic_DNA"/>
</dbReference>
<evidence type="ECO:0000313" key="2">
    <source>
        <dbReference type="EMBL" id="KAF5379689.1"/>
    </source>
</evidence>
<dbReference type="OrthoDB" id="2910007at2759"/>
<sequence length="187" mass="19759">MIAFRALAVLAAVAGALANPLQARQALLPNPNTNVAIHNIVSELDMQVHINIPNILRMQADHTATDSTIGFEVNQLITAFNNAHSALQNTGVSKGSTTKMPTNDDISIVFGDVMQLVATGLSGLTPATVPSITTIIARLDPSVSATAHQLNTTLPGSIYYVHTLMLDAQQFLVKEGTWSSTLAALGF</sequence>
<dbReference type="Proteomes" id="UP000565441">
    <property type="component" value="Unassembled WGS sequence"/>
</dbReference>
<reference evidence="2 3" key="1">
    <citation type="journal article" date="2020" name="ISME J.">
        <title>Uncovering the hidden diversity of litter-decomposition mechanisms in mushroom-forming fungi.</title>
        <authorList>
            <person name="Floudas D."/>
            <person name="Bentzer J."/>
            <person name="Ahren D."/>
            <person name="Johansson T."/>
            <person name="Persson P."/>
            <person name="Tunlid A."/>
        </authorList>
    </citation>
    <scope>NUCLEOTIDE SEQUENCE [LARGE SCALE GENOMIC DNA]</scope>
    <source>
        <strain evidence="2 3">CBS 661.87</strain>
    </source>
</reference>
<keyword evidence="1" id="KW-0732">Signal</keyword>
<dbReference type="AlphaFoldDB" id="A0A8H5M3U5"/>
<protein>
    <recommendedName>
        <fullName evidence="4">Laccase</fullName>
    </recommendedName>
</protein>
<organism evidence="2 3">
    <name type="scientific">Tricholomella constricta</name>
    <dbReference type="NCBI Taxonomy" id="117010"/>
    <lineage>
        <taxon>Eukaryota</taxon>
        <taxon>Fungi</taxon>
        <taxon>Dikarya</taxon>
        <taxon>Basidiomycota</taxon>
        <taxon>Agaricomycotina</taxon>
        <taxon>Agaricomycetes</taxon>
        <taxon>Agaricomycetidae</taxon>
        <taxon>Agaricales</taxon>
        <taxon>Tricholomatineae</taxon>
        <taxon>Lyophyllaceae</taxon>
        <taxon>Tricholomella</taxon>
    </lineage>
</organism>
<feature type="signal peptide" evidence="1">
    <location>
        <begin position="1"/>
        <end position="18"/>
    </location>
</feature>
<gene>
    <name evidence="2" type="ORF">D9615_005658</name>
</gene>
<evidence type="ECO:0008006" key="4">
    <source>
        <dbReference type="Google" id="ProtNLM"/>
    </source>
</evidence>
<keyword evidence="3" id="KW-1185">Reference proteome</keyword>
<evidence type="ECO:0000313" key="3">
    <source>
        <dbReference type="Proteomes" id="UP000565441"/>
    </source>
</evidence>
<evidence type="ECO:0000256" key="1">
    <source>
        <dbReference type="SAM" id="SignalP"/>
    </source>
</evidence>
<proteinExistence type="predicted"/>